<evidence type="ECO:0000256" key="3">
    <source>
        <dbReference type="SAM" id="SignalP"/>
    </source>
</evidence>
<dbReference type="eggNOG" id="COG2771">
    <property type="taxonomic scope" value="Bacteria"/>
</dbReference>
<accession>A3XJ65</accession>
<gene>
    <name evidence="5" type="ORF">MED217_05252</name>
</gene>
<dbReference type="InterPro" id="IPR000792">
    <property type="entry name" value="Tscrpt_reg_LuxR_C"/>
</dbReference>
<dbReference type="Gene3D" id="1.10.10.10">
    <property type="entry name" value="Winged helix-like DNA-binding domain superfamily/Winged helix DNA-binding domain"/>
    <property type="match status" value="1"/>
</dbReference>
<evidence type="ECO:0000313" key="5">
    <source>
        <dbReference type="EMBL" id="EAQ50412.1"/>
    </source>
</evidence>
<feature type="signal peptide" evidence="3">
    <location>
        <begin position="1"/>
        <end position="21"/>
    </location>
</feature>
<sequence>MRYTIPLYILFFLCRNFISAAQELPPVLNFTPEQYNAENQNWDIAQGEQAFIYVANNSGLLEYDGAKWNLYPTSNKTIMRSVAAQNGRIYTGAYMEFGYWERGNGGLLDYTSLSQNVTVPLIEDEQFWNIILVDNLILFQSLDRIYSYNTDTKQFQIIESTSSIVRSFLVGKSVYFQQEGLGLYQLQNGKPVLVSEDAAFSEYLLVALFSRENSLMAVTQKHGIFQLNPNGETSSWQYQAREAIVNETVYSAIQLSDQTLLLGTISNGLYHLDASGSIKYQIDQISGLSNNTVLSLWEDQEAHVWLGLDNGISVVNTNSAFKVYTDYDGSLGAVYAAKKHNGFLYLGTNQGLFYRKEEDATDAYQLIPDTKGQVWSLEVIGDALFCGHHEGTFRVEEDRVISIAKIAGTWNLQQLSPDLIIQGNYSGLYILERKETGWQLRNKLEGFDISSRYFAFSDAQQLYVSHEYKGVFKLRIDKDFQRITESTLLEQIPKGAKSSIFEYNNEVIYAYEDGIFRLNNSTQVFEKDSILSNALLESGGYSSGKLTYDASNNRLWAFNAQEVLYFEPGILADQLKVRRIALPSKTRKDIPGFENITYLGANTYLFGNATGYILFDLDKFNEETYTIRLRTIKNGKPEGRLQAIDQTSTQPFHYQQNSFVFDFSVPEYEKFRAVVYQYRLKGLYEEWTNWSSSATAFFENLPPGTYTFEARARIGDQLSENTIQYSFTVARPWYLSVVAITIYGLMLVLIFIGIQVFNRKFYRKQKERLIEINQRKLELANYENERRIMKLENEKLQQDVESKNRELAASTMSIVKKNELLNAIKKELDSDAQENELKSVIKIIDKNLNPKKDWEFFKEAFNNADKDFLKKIKELHPKLTPNDLKLCAYLRLNLSSKEIAPLLNISVRSVEIKRYRLRKKMELEHEDSLVEYILAV</sequence>
<dbReference type="InterPro" id="IPR011123">
    <property type="entry name" value="Y_Y_Y"/>
</dbReference>
<protein>
    <recommendedName>
        <fullName evidence="4">HTH luxR-type domain-containing protein</fullName>
    </recommendedName>
</protein>
<keyword evidence="2" id="KW-0472">Membrane</keyword>
<comment type="caution">
    <text evidence="5">The sequence shown here is derived from an EMBL/GenBank/DDBJ whole genome shotgun (WGS) entry which is preliminary data.</text>
</comment>
<proteinExistence type="predicted"/>
<dbReference type="OrthoDB" id="1090267at2"/>
<dbReference type="SUPFAM" id="SSF46894">
    <property type="entry name" value="C-terminal effector domain of the bipartite response regulators"/>
    <property type="match status" value="1"/>
</dbReference>
<dbReference type="RefSeq" id="WP_009779436.1">
    <property type="nucleotide sequence ID" value="NZ_CH672395.1"/>
</dbReference>
<dbReference type="AlphaFoldDB" id="A3XJ65"/>
<dbReference type="Gene3D" id="2.130.10.10">
    <property type="entry name" value="YVTN repeat-like/Quinoprotein amine dehydrogenase"/>
    <property type="match status" value="2"/>
</dbReference>
<evidence type="ECO:0000256" key="1">
    <source>
        <dbReference type="SAM" id="Coils"/>
    </source>
</evidence>
<reference evidence="5 6" key="1">
    <citation type="journal article" date="2007" name="Nature">
        <title>Light stimulates growth of proteorhodopsin-containing marine Flavobacteria.</title>
        <authorList>
            <person name="Gomez-Consarnau L."/>
            <person name="Gonzalez J.M."/>
            <person name="Coll-Llado M."/>
            <person name="Gourdon P."/>
            <person name="Pascher T."/>
            <person name="Neutze R."/>
            <person name="Pedros-Alio C."/>
            <person name="Pinhassi J."/>
        </authorList>
    </citation>
    <scope>NUCLEOTIDE SEQUENCE [LARGE SCALE GENOMIC DNA]</scope>
    <source>
        <strain evidence="5 6">MED217</strain>
    </source>
</reference>
<dbReference type="GO" id="GO:0003677">
    <property type="term" value="F:DNA binding"/>
    <property type="evidence" value="ECO:0007669"/>
    <property type="project" value="InterPro"/>
</dbReference>
<dbReference type="EMBL" id="AANC01000002">
    <property type="protein sequence ID" value="EAQ50412.1"/>
    <property type="molecule type" value="Genomic_DNA"/>
</dbReference>
<organism evidence="5 6">
    <name type="scientific">Leeuwenhoekiella blandensis (strain CECT 7118 / CCUG 51940 / KCTC 22103 / MED217)</name>
    <name type="common">Flavobacterium sp. (strain MED217)</name>
    <dbReference type="NCBI Taxonomy" id="398720"/>
    <lineage>
        <taxon>Bacteria</taxon>
        <taxon>Pseudomonadati</taxon>
        <taxon>Bacteroidota</taxon>
        <taxon>Flavobacteriia</taxon>
        <taxon>Flavobacteriales</taxon>
        <taxon>Flavobacteriaceae</taxon>
        <taxon>Leeuwenhoekiella</taxon>
    </lineage>
</organism>
<evidence type="ECO:0000256" key="2">
    <source>
        <dbReference type="SAM" id="Phobius"/>
    </source>
</evidence>
<feature type="domain" description="HTH luxR-type" evidence="4">
    <location>
        <begin position="876"/>
        <end position="933"/>
    </location>
</feature>
<dbReference type="SUPFAM" id="SSF69322">
    <property type="entry name" value="Tricorn protease domain 2"/>
    <property type="match status" value="1"/>
</dbReference>
<evidence type="ECO:0000313" key="6">
    <source>
        <dbReference type="Proteomes" id="UP000001601"/>
    </source>
</evidence>
<dbReference type="InterPro" id="IPR015943">
    <property type="entry name" value="WD40/YVTN_repeat-like_dom_sf"/>
</dbReference>
<dbReference type="HOGENOM" id="CLU_013623_0_0_10"/>
<dbReference type="GO" id="GO:0006355">
    <property type="term" value="P:regulation of DNA-templated transcription"/>
    <property type="evidence" value="ECO:0007669"/>
    <property type="project" value="InterPro"/>
</dbReference>
<dbReference type="InterPro" id="IPR036388">
    <property type="entry name" value="WH-like_DNA-bd_sf"/>
</dbReference>
<dbReference type="InterPro" id="IPR013783">
    <property type="entry name" value="Ig-like_fold"/>
</dbReference>
<keyword evidence="6" id="KW-1185">Reference proteome</keyword>
<dbReference type="Pfam" id="PF07495">
    <property type="entry name" value="Y_Y_Y"/>
    <property type="match status" value="1"/>
</dbReference>
<feature type="transmembrane region" description="Helical" evidence="2">
    <location>
        <begin position="733"/>
        <end position="757"/>
    </location>
</feature>
<dbReference type="Gene3D" id="2.60.40.10">
    <property type="entry name" value="Immunoglobulins"/>
    <property type="match status" value="1"/>
</dbReference>
<name>A3XJ65_LEEBM</name>
<feature type="chain" id="PRO_5002662890" description="HTH luxR-type domain-containing protein" evidence="3">
    <location>
        <begin position="22"/>
        <end position="936"/>
    </location>
</feature>
<feature type="coiled-coil region" evidence="1">
    <location>
        <begin position="772"/>
        <end position="813"/>
    </location>
</feature>
<keyword evidence="2" id="KW-1133">Transmembrane helix</keyword>
<dbReference type="Proteomes" id="UP000001601">
    <property type="component" value="Unassembled WGS sequence"/>
</dbReference>
<keyword evidence="3" id="KW-0732">Signal</keyword>
<dbReference type="STRING" id="398720.MED217_05252"/>
<keyword evidence="2" id="KW-0812">Transmembrane</keyword>
<evidence type="ECO:0000259" key="4">
    <source>
        <dbReference type="SMART" id="SM00421"/>
    </source>
</evidence>
<dbReference type="SMART" id="SM00421">
    <property type="entry name" value="HTH_LUXR"/>
    <property type="match status" value="1"/>
</dbReference>
<dbReference type="eggNOG" id="COG3292">
    <property type="taxonomic scope" value="Bacteria"/>
</dbReference>
<dbReference type="InterPro" id="IPR016032">
    <property type="entry name" value="Sig_transdc_resp-reg_C-effctor"/>
</dbReference>
<keyword evidence="1" id="KW-0175">Coiled coil</keyword>